<feature type="compositionally biased region" description="Basic and acidic residues" evidence="5">
    <location>
        <begin position="848"/>
        <end position="906"/>
    </location>
</feature>
<accession>A0A834ZRN3</accession>
<evidence type="ECO:0000256" key="5">
    <source>
        <dbReference type="SAM" id="MobiDB-lite"/>
    </source>
</evidence>
<feature type="compositionally biased region" description="Basic and acidic residues" evidence="5">
    <location>
        <begin position="1177"/>
        <end position="1189"/>
    </location>
</feature>
<organism evidence="7 8">
    <name type="scientific">Tetracentron sinense</name>
    <name type="common">Spur-leaf</name>
    <dbReference type="NCBI Taxonomy" id="13715"/>
    <lineage>
        <taxon>Eukaryota</taxon>
        <taxon>Viridiplantae</taxon>
        <taxon>Streptophyta</taxon>
        <taxon>Embryophyta</taxon>
        <taxon>Tracheophyta</taxon>
        <taxon>Spermatophyta</taxon>
        <taxon>Magnoliopsida</taxon>
        <taxon>Trochodendrales</taxon>
        <taxon>Trochodendraceae</taxon>
        <taxon>Tetracentron</taxon>
    </lineage>
</organism>
<feature type="compositionally biased region" description="Polar residues" evidence="5">
    <location>
        <begin position="729"/>
        <end position="739"/>
    </location>
</feature>
<comment type="caution">
    <text evidence="7">The sequence shown here is derived from an EMBL/GenBank/DDBJ whole genome shotgun (WGS) entry which is preliminary data.</text>
</comment>
<reference evidence="7 8" key="1">
    <citation type="submission" date="2020-04" db="EMBL/GenBank/DDBJ databases">
        <title>Plant Genome Project.</title>
        <authorList>
            <person name="Zhang R.-G."/>
        </authorList>
    </citation>
    <scope>NUCLEOTIDE SEQUENCE [LARGE SCALE GENOMIC DNA]</scope>
    <source>
        <strain evidence="7">YNK0</strain>
        <tissue evidence="7">Leaf</tissue>
    </source>
</reference>
<comment type="similarity">
    <text evidence="2">Belongs to the FIP1 family.</text>
</comment>
<dbReference type="PANTHER" id="PTHR36884:SF1">
    <property type="entry name" value="FIP1[V]-LIKE PROTEIN"/>
    <property type="match status" value="1"/>
</dbReference>
<dbReference type="GO" id="GO:0016607">
    <property type="term" value="C:nuclear speck"/>
    <property type="evidence" value="ECO:0007669"/>
    <property type="project" value="TreeGrafter"/>
</dbReference>
<feature type="region of interest" description="Disordered" evidence="5">
    <location>
        <begin position="1436"/>
        <end position="1660"/>
    </location>
</feature>
<comment type="subcellular location">
    <subcellularLocation>
        <location evidence="1">Nucleus</location>
    </subcellularLocation>
</comment>
<feature type="compositionally biased region" description="Basic and acidic residues" evidence="5">
    <location>
        <begin position="915"/>
        <end position="924"/>
    </location>
</feature>
<feature type="compositionally biased region" description="Basic and acidic residues" evidence="5">
    <location>
        <begin position="1499"/>
        <end position="1521"/>
    </location>
</feature>
<feature type="region of interest" description="Disordered" evidence="5">
    <location>
        <begin position="288"/>
        <end position="313"/>
    </location>
</feature>
<evidence type="ECO:0000313" key="7">
    <source>
        <dbReference type="EMBL" id="KAF8407227.1"/>
    </source>
</evidence>
<feature type="compositionally biased region" description="Basic and acidic residues" evidence="5">
    <location>
        <begin position="681"/>
        <end position="691"/>
    </location>
</feature>
<keyword evidence="3" id="KW-0507">mRNA processing</keyword>
<evidence type="ECO:0000259" key="6">
    <source>
        <dbReference type="Pfam" id="PF05182"/>
    </source>
</evidence>
<feature type="compositionally biased region" description="Basic and acidic residues" evidence="5">
    <location>
        <begin position="1208"/>
        <end position="1219"/>
    </location>
</feature>
<dbReference type="GO" id="GO:0006397">
    <property type="term" value="P:mRNA processing"/>
    <property type="evidence" value="ECO:0007669"/>
    <property type="project" value="UniProtKB-KW"/>
</dbReference>
<evidence type="ECO:0000313" key="8">
    <source>
        <dbReference type="Proteomes" id="UP000655225"/>
    </source>
</evidence>
<dbReference type="GO" id="GO:0003723">
    <property type="term" value="F:RNA binding"/>
    <property type="evidence" value="ECO:0007669"/>
    <property type="project" value="TreeGrafter"/>
</dbReference>
<dbReference type="OMA" id="HGDGILP"/>
<dbReference type="InterPro" id="IPR007854">
    <property type="entry name" value="Fip1_dom"/>
</dbReference>
<feature type="compositionally biased region" description="Basic and acidic residues" evidence="5">
    <location>
        <begin position="715"/>
        <end position="728"/>
    </location>
</feature>
<keyword evidence="4" id="KW-0539">Nucleus</keyword>
<feature type="compositionally biased region" description="Basic and acidic residues" evidence="5">
    <location>
        <begin position="743"/>
        <end position="752"/>
    </location>
</feature>
<protein>
    <recommendedName>
        <fullName evidence="6">Pre-mRNA polyadenylation factor Fip1 domain-containing protein</fullName>
    </recommendedName>
</protein>
<keyword evidence="8" id="KW-1185">Reference proteome</keyword>
<dbReference type="InterPro" id="IPR044976">
    <property type="entry name" value="FIPS5/FIPS3-like"/>
</dbReference>
<proteinExistence type="inferred from homology"/>
<feature type="region of interest" description="Disordered" evidence="5">
    <location>
        <begin position="796"/>
        <end position="1276"/>
    </location>
</feature>
<feature type="compositionally biased region" description="Polar residues" evidence="5">
    <location>
        <begin position="1445"/>
        <end position="1470"/>
    </location>
</feature>
<feature type="compositionally biased region" description="Basic and acidic residues" evidence="5">
    <location>
        <begin position="1233"/>
        <end position="1247"/>
    </location>
</feature>
<dbReference type="Pfam" id="PF05182">
    <property type="entry name" value="Fip1"/>
    <property type="match status" value="1"/>
</dbReference>
<dbReference type="OrthoDB" id="1917198at2759"/>
<feature type="compositionally biased region" description="Basic and acidic residues" evidence="5">
    <location>
        <begin position="1588"/>
        <end position="1604"/>
    </location>
</feature>
<evidence type="ECO:0000256" key="4">
    <source>
        <dbReference type="ARBA" id="ARBA00023242"/>
    </source>
</evidence>
<feature type="region of interest" description="Disordered" evidence="5">
    <location>
        <begin position="220"/>
        <end position="270"/>
    </location>
</feature>
<sequence length="1660" mass="185918">MEDDDDEFGDLYADVLRPFSSYGAPQPPLFSSSSVSSANPPQDLNLHSHDDAILYGAPHPNFPLPSKPINQNLVSDHHKVEKDQIPCRISDAELNWNGIDRVQEQEQENAARVSDFRILDLPKVDATRVLKVEDVEVEAEDSRVFEALEPCEKSGIGKVKIEEGDKDDVFMEKVDIFSGDEMEKKLEIDMCIGDMESEPVIPGISSSSYIPGVFDGAEKGGDVKASRGDDTGGGGDSWDSDSEDDLQIVLNDSSGPLGMNRNEGAGSDDEDEEDLIIVADVDQHHQTLEDQEWGEDSAQAADGERKETGDTEKANGGMVIAVGARIGHINHGYHPHHSQFKYVRPGATAMPGGAIVGPGGAPGQVRPLVNVGPIAGRGRGDWRPIGIKAAPIMQKNFHSGFGLSVWGNNSSGRGFGSGLEFTLPSHKTVFDIDIDSFEEKPWRHPGVDTTDFFNFGLDEENWKDYFKQLARINLSLQSLLDFLKDYDPDLPPELAAAAGIHDVKTENAHIGKIEVAQGDFIGQGRGAAHTRPPLPTGRAIQVEGGYGERLPSIDTRPPRIRDSDAVIEIVLEDSVDDSITANGVLEQLDNDPQGEDLKRGHEVEEDIEQTENEYFDNFPQTYNGSKREMMGRGAPFIGSVQNNLHEGDGILPFPPEVSLRHHPGSKGQTPVNRSGIFGTPHEGRWPQDRARGRYPYVTTEHGNDAIPSQNARGKRYYDNQKKSRESIDGKQSPQLSSPVTVVPEREPSVEQKDDVHNELISADIGNIVEGEEMALDTIVPNHILEDEILLHSIKKQKLSSRVEQPAVQDFGDGDDLMVTRSSDTSKARSGSSRDYQKQRDGGEEEVVQDGRSRRMADVKRCRDEDEHSFRRRDDYSRDGRQEMDRNRVVVKGREDSYHSYPHRDWDPNSGNYSHQKTDRPKERSNSVGAWQRRDEDTHVRRVKDEDLRKQDRVEEMGSRHRSKVRESEKSDKDENLHSRKRLDNGDWRGRPDKDVRPRHRERDDNLMRHENLDDPHTKRRKDEEHHRREQAGIEESLHGYRAREDTSHRKRERGDFLDQPRRDDQPRVRDKPDDPHSVRHREESWRQRLKTPHEDTLSKREREGRGAVRNGRGVEDKPSFGNARSKEEPKGSDKDRQFKDKKRHSEQPKRRDQVEDGTLSHYRGREDVYGRENQFSNEERSSRQERSSTHNDLAVNASNSQGMHKDRHKENMGKSKEPEGVDQNIQGHAIAKRKQEDRKGHQNEKTNGKRGKCRGQPSASSPIPSANSTKVGKNPSVAHSRDLVHQEGVIISVPDQSPQSGRVVGDESYVGRCSPSHGGFGVVTLYNCYLSPLKALGEYLSSPEDLEQWVSPKSVDRGDLCNLSVASVEALVCEDGSGIVEVDQGKGTGEIMRSGVNLNLVHGNQGPFCLAEATSRGSSKNCFAPHPSLIDAQVSMKVTSKRESGTVQTLGPTDSRNPAQLRSPSSTAFSKSRHEHEIPQQRHSSKKHKEDAPSDGEQQDSRKGRSKLERWTSQKEIDDKVNAQSSSLSKAKETDKNYDQSLASEQREELAKTVESFDNQHTSGEDGNEGDHESKDADAVPMTGSQHVDSDKMGEDRHLDTAEKLKKRSERFKLPLPSEKDTMANRKTESETLLSSQSETATEAEIKQERPARKRRWISN</sequence>
<dbReference type="PANTHER" id="PTHR36884">
    <property type="entry name" value="FIP1[III]-LIKE PROTEIN"/>
    <property type="match status" value="1"/>
</dbReference>
<feature type="compositionally biased region" description="Basic and acidic residues" evidence="5">
    <location>
        <begin position="931"/>
        <end position="1154"/>
    </location>
</feature>
<evidence type="ECO:0000256" key="3">
    <source>
        <dbReference type="ARBA" id="ARBA00022664"/>
    </source>
</evidence>
<evidence type="ECO:0000256" key="1">
    <source>
        <dbReference type="ARBA" id="ARBA00004123"/>
    </source>
</evidence>
<feature type="region of interest" description="Disordered" evidence="5">
    <location>
        <begin position="27"/>
        <end position="48"/>
    </location>
</feature>
<feature type="compositionally biased region" description="Basic and acidic residues" evidence="5">
    <location>
        <begin position="1618"/>
        <end position="1630"/>
    </location>
</feature>
<dbReference type="EMBL" id="JABCRI010000004">
    <property type="protein sequence ID" value="KAF8407227.1"/>
    <property type="molecule type" value="Genomic_DNA"/>
</dbReference>
<feature type="domain" description="Pre-mRNA polyadenylation factor Fip1" evidence="6">
    <location>
        <begin position="431"/>
        <end position="471"/>
    </location>
</feature>
<feature type="compositionally biased region" description="Polar residues" evidence="5">
    <location>
        <begin position="819"/>
        <end position="833"/>
    </location>
</feature>
<gene>
    <name evidence="7" type="ORF">HHK36_006354</name>
</gene>
<evidence type="ECO:0000256" key="2">
    <source>
        <dbReference type="ARBA" id="ARBA00007459"/>
    </source>
</evidence>
<dbReference type="Proteomes" id="UP000655225">
    <property type="component" value="Unassembled WGS sequence"/>
</dbReference>
<feature type="compositionally biased region" description="Low complexity" evidence="5">
    <location>
        <begin position="1257"/>
        <end position="1268"/>
    </location>
</feature>
<name>A0A834ZRN3_TETSI</name>
<feature type="compositionally biased region" description="Basic and acidic residues" evidence="5">
    <location>
        <begin position="302"/>
        <end position="313"/>
    </location>
</feature>
<feature type="compositionally biased region" description="Basic and acidic residues" evidence="5">
    <location>
        <begin position="1569"/>
        <end position="1578"/>
    </location>
</feature>
<feature type="compositionally biased region" description="Basic and acidic residues" evidence="5">
    <location>
        <begin position="220"/>
        <end position="230"/>
    </location>
</feature>
<feature type="compositionally biased region" description="Low complexity" evidence="5">
    <location>
        <begin position="1631"/>
        <end position="1643"/>
    </location>
</feature>
<feature type="region of interest" description="Disordered" evidence="5">
    <location>
        <begin position="661"/>
        <end position="752"/>
    </location>
</feature>